<protein>
    <recommendedName>
        <fullName evidence="4">Oxidoreductase AflY</fullName>
    </recommendedName>
</protein>
<keyword evidence="3" id="KW-1185">Reference proteome</keyword>
<proteinExistence type="predicted"/>
<dbReference type="EMBL" id="JAAAJB010000508">
    <property type="protein sequence ID" value="KAG0254583.1"/>
    <property type="molecule type" value="Genomic_DNA"/>
</dbReference>
<evidence type="ECO:0000313" key="3">
    <source>
        <dbReference type="Proteomes" id="UP000807716"/>
    </source>
</evidence>
<dbReference type="InterPro" id="IPR025337">
    <property type="entry name" value="Questin_oxidase-like"/>
</dbReference>
<organism evidence="2 3">
    <name type="scientific">Actinomortierella ambigua</name>
    <dbReference type="NCBI Taxonomy" id="1343610"/>
    <lineage>
        <taxon>Eukaryota</taxon>
        <taxon>Fungi</taxon>
        <taxon>Fungi incertae sedis</taxon>
        <taxon>Mucoromycota</taxon>
        <taxon>Mortierellomycotina</taxon>
        <taxon>Mortierellomycetes</taxon>
        <taxon>Mortierellales</taxon>
        <taxon>Mortierellaceae</taxon>
        <taxon>Actinomortierella</taxon>
    </lineage>
</organism>
<dbReference type="OrthoDB" id="10004862at2759"/>
<name>A0A9P6PWR4_9FUNG</name>
<accession>A0A9P6PWR4</accession>
<evidence type="ECO:0000313" key="2">
    <source>
        <dbReference type="EMBL" id="KAG0254583.1"/>
    </source>
</evidence>
<dbReference type="Proteomes" id="UP000807716">
    <property type="component" value="Unassembled WGS sequence"/>
</dbReference>
<sequence length="436" mass="48278">MVTQAAAAAKDIFTPRIPSKNISLALPGITSLARQTTAELLEQNHAQFHCFFNERGFHNHLNHALLASYSMGASPQRLRDIYADNAREQAPIGPVLKTFTSSDWKSEFGKREYYHSYLEFFRNEITRLGGPIQAIVHYAFDEALSGRFISGAFHPLIQTGYGIDFGTDALVAEGLALTAMTTPSMASFLVKPATTVDKLAQKVAAAQLSISSVSSSSPKTLTDILSDLREDRELDDVTHYARPNKVIDVSESKVAAQKIHKLVSEWVIEENAKDIEAKTIDLYKAYVLIVGATGFGNGKVKQDFFLMHALTSVLFVHRLVQDLPPRNAVSLLKSHLSVSLAFYIARGRPKINMDALLNYKGKQPLDATNPWLSLIKRAIDIDEVHVTKVVRACALGDLYFGTEEPFGRLLVNTAQIALDLHGDWEFEGVGWPEAYE</sequence>
<dbReference type="PANTHER" id="PTHR35870">
    <property type="entry name" value="PROTEIN, PUTATIVE (AFU_ORTHOLOGUE AFUA_5G03330)-RELATED"/>
    <property type="match status" value="1"/>
</dbReference>
<reference evidence="2" key="1">
    <citation type="journal article" date="2020" name="Fungal Divers.">
        <title>Resolving the Mortierellaceae phylogeny through synthesis of multi-gene phylogenetics and phylogenomics.</title>
        <authorList>
            <person name="Vandepol N."/>
            <person name="Liber J."/>
            <person name="Desiro A."/>
            <person name="Na H."/>
            <person name="Kennedy M."/>
            <person name="Barry K."/>
            <person name="Grigoriev I.V."/>
            <person name="Miller A.N."/>
            <person name="O'Donnell K."/>
            <person name="Stajich J.E."/>
            <person name="Bonito G."/>
        </authorList>
    </citation>
    <scope>NUCLEOTIDE SEQUENCE</scope>
    <source>
        <strain evidence="2">BC1065</strain>
    </source>
</reference>
<dbReference type="Pfam" id="PF14027">
    <property type="entry name" value="Questin_oxidase"/>
    <property type="match status" value="1"/>
</dbReference>
<comment type="caution">
    <text evidence="2">The sequence shown here is derived from an EMBL/GenBank/DDBJ whole genome shotgun (WGS) entry which is preliminary data.</text>
</comment>
<dbReference type="GO" id="GO:0016491">
    <property type="term" value="F:oxidoreductase activity"/>
    <property type="evidence" value="ECO:0007669"/>
    <property type="project" value="UniProtKB-KW"/>
</dbReference>
<dbReference type="PANTHER" id="PTHR35870:SF1">
    <property type="entry name" value="PROTEIN, PUTATIVE (AFU_ORTHOLOGUE AFUA_5G03330)-RELATED"/>
    <property type="match status" value="1"/>
</dbReference>
<gene>
    <name evidence="2" type="ORF">DFQ27_006756</name>
</gene>
<dbReference type="AlphaFoldDB" id="A0A9P6PWR4"/>
<evidence type="ECO:0000256" key="1">
    <source>
        <dbReference type="ARBA" id="ARBA00023002"/>
    </source>
</evidence>
<keyword evidence="1" id="KW-0560">Oxidoreductase</keyword>
<evidence type="ECO:0008006" key="4">
    <source>
        <dbReference type="Google" id="ProtNLM"/>
    </source>
</evidence>